<evidence type="ECO:0000256" key="3">
    <source>
        <dbReference type="ARBA" id="ARBA00022723"/>
    </source>
</evidence>
<dbReference type="GO" id="GO:0008484">
    <property type="term" value="F:sulfuric ester hydrolase activity"/>
    <property type="evidence" value="ECO:0007669"/>
    <property type="project" value="InterPro"/>
</dbReference>
<dbReference type="InterPro" id="IPR000917">
    <property type="entry name" value="Sulfatase_N"/>
</dbReference>
<evidence type="ECO:0000256" key="7">
    <source>
        <dbReference type="SAM" id="SignalP"/>
    </source>
</evidence>
<evidence type="ECO:0000256" key="1">
    <source>
        <dbReference type="ARBA" id="ARBA00001913"/>
    </source>
</evidence>
<protein>
    <recommendedName>
        <fullName evidence="8">Sulfatase N-terminal domain-containing protein</fullName>
    </recommendedName>
</protein>
<keyword evidence="5" id="KW-0106">Calcium</keyword>
<keyword evidence="7" id="KW-0732">Signal</keyword>
<dbReference type="InterPro" id="IPR047115">
    <property type="entry name" value="ARSB"/>
</dbReference>
<dbReference type="Gene3D" id="3.40.720.10">
    <property type="entry name" value="Alkaline Phosphatase, subunit A"/>
    <property type="match status" value="2"/>
</dbReference>
<dbReference type="PROSITE" id="PS00149">
    <property type="entry name" value="SULFATASE_2"/>
    <property type="match status" value="1"/>
</dbReference>
<comment type="cofactor">
    <cofactor evidence="1">
        <name>Ca(2+)</name>
        <dbReference type="ChEBI" id="CHEBI:29108"/>
    </cofactor>
</comment>
<keyword evidence="3" id="KW-0479">Metal-binding</keyword>
<organism evidence="9 10">
    <name type="scientific">Rhipicephalus microplus</name>
    <name type="common">Cattle tick</name>
    <name type="synonym">Boophilus microplus</name>
    <dbReference type="NCBI Taxonomy" id="6941"/>
    <lineage>
        <taxon>Eukaryota</taxon>
        <taxon>Metazoa</taxon>
        <taxon>Ecdysozoa</taxon>
        <taxon>Arthropoda</taxon>
        <taxon>Chelicerata</taxon>
        <taxon>Arachnida</taxon>
        <taxon>Acari</taxon>
        <taxon>Parasitiformes</taxon>
        <taxon>Ixodida</taxon>
        <taxon>Ixodoidea</taxon>
        <taxon>Ixodidae</taxon>
        <taxon>Rhipicephalinae</taxon>
        <taxon>Rhipicephalus</taxon>
        <taxon>Boophilus</taxon>
    </lineage>
</organism>
<comment type="similarity">
    <text evidence="2">Belongs to the sulfatase family.</text>
</comment>
<dbReference type="AlphaFoldDB" id="A0A9J6E8G8"/>
<feature type="signal peptide" evidence="7">
    <location>
        <begin position="1"/>
        <end position="24"/>
    </location>
</feature>
<dbReference type="EMBL" id="JABSTU010000005">
    <property type="protein sequence ID" value="KAH8030610.1"/>
    <property type="molecule type" value="Genomic_DNA"/>
</dbReference>
<dbReference type="VEuPathDB" id="VectorBase:LOC119185161"/>
<evidence type="ECO:0000313" key="9">
    <source>
        <dbReference type="EMBL" id="KAH8030610.1"/>
    </source>
</evidence>
<dbReference type="GO" id="GO:0046872">
    <property type="term" value="F:metal ion binding"/>
    <property type="evidence" value="ECO:0007669"/>
    <property type="project" value="UniProtKB-KW"/>
</dbReference>
<evidence type="ECO:0000259" key="8">
    <source>
        <dbReference type="Pfam" id="PF00884"/>
    </source>
</evidence>
<reference evidence="9" key="1">
    <citation type="journal article" date="2020" name="Cell">
        <title>Large-Scale Comparative Analyses of Tick Genomes Elucidate Their Genetic Diversity and Vector Capacities.</title>
        <authorList>
            <consortium name="Tick Genome and Microbiome Consortium (TIGMIC)"/>
            <person name="Jia N."/>
            <person name="Wang J."/>
            <person name="Shi W."/>
            <person name="Du L."/>
            <person name="Sun Y."/>
            <person name="Zhan W."/>
            <person name="Jiang J.F."/>
            <person name="Wang Q."/>
            <person name="Zhang B."/>
            <person name="Ji P."/>
            <person name="Bell-Sakyi L."/>
            <person name="Cui X.M."/>
            <person name="Yuan T.T."/>
            <person name="Jiang B.G."/>
            <person name="Yang W.F."/>
            <person name="Lam T.T."/>
            <person name="Chang Q.C."/>
            <person name="Ding S.J."/>
            <person name="Wang X.J."/>
            <person name="Zhu J.G."/>
            <person name="Ruan X.D."/>
            <person name="Zhao L."/>
            <person name="Wei J.T."/>
            <person name="Ye R.Z."/>
            <person name="Que T.C."/>
            <person name="Du C.H."/>
            <person name="Zhou Y.H."/>
            <person name="Cheng J.X."/>
            <person name="Dai P.F."/>
            <person name="Guo W.B."/>
            <person name="Han X.H."/>
            <person name="Huang E.J."/>
            <person name="Li L.F."/>
            <person name="Wei W."/>
            <person name="Gao Y.C."/>
            <person name="Liu J.Z."/>
            <person name="Shao H.Z."/>
            <person name="Wang X."/>
            <person name="Wang C.C."/>
            <person name="Yang T.C."/>
            <person name="Huo Q.B."/>
            <person name="Li W."/>
            <person name="Chen H.Y."/>
            <person name="Chen S.E."/>
            <person name="Zhou L.G."/>
            <person name="Ni X.B."/>
            <person name="Tian J.H."/>
            <person name="Sheng Y."/>
            <person name="Liu T."/>
            <person name="Pan Y.S."/>
            <person name="Xia L.Y."/>
            <person name="Li J."/>
            <person name="Zhao F."/>
            <person name="Cao W.C."/>
        </authorList>
    </citation>
    <scope>NUCLEOTIDE SEQUENCE</scope>
    <source>
        <strain evidence="9">Rmic-2018</strain>
    </source>
</reference>
<dbReference type="Gene3D" id="3.30.1120.10">
    <property type="match status" value="1"/>
</dbReference>
<keyword evidence="6" id="KW-0325">Glycoprotein</keyword>
<accession>A0A9J6E8G8</accession>
<dbReference type="CDD" id="cd16029">
    <property type="entry name" value="4-S"/>
    <property type="match status" value="1"/>
</dbReference>
<dbReference type="Pfam" id="PF00884">
    <property type="entry name" value="Sulfatase"/>
    <property type="match status" value="1"/>
</dbReference>
<dbReference type="PANTHER" id="PTHR10342:SF273">
    <property type="entry name" value="RE14504P"/>
    <property type="match status" value="1"/>
</dbReference>
<feature type="chain" id="PRO_5039929302" description="Sulfatase N-terminal domain-containing protein" evidence="7">
    <location>
        <begin position="25"/>
        <end position="539"/>
    </location>
</feature>
<dbReference type="Proteomes" id="UP000821866">
    <property type="component" value="Chromosome 3"/>
</dbReference>
<keyword evidence="10" id="KW-1185">Reference proteome</keyword>
<gene>
    <name evidence="9" type="ORF">HPB51_010441</name>
</gene>
<dbReference type="InterPro" id="IPR017850">
    <property type="entry name" value="Alkaline_phosphatase_core_sf"/>
</dbReference>
<sequence>MGGTTLLCVLAGVVWVSSPMDCAARPNIIVIVADDLGWGDVSFHGSQQIRTPNIDALATDSIVLDNHYVSPLCTPSRATLLSGRHPIHTGLQHNVIYSAMPYAFPLHFKLMPEYFKALGYESHAVGKWHLGHMTRNHTPTRRGFDSFYGYYSGHHGYTDHSAFEEYMDDPKDQWTGWGLDLWHNLQADRSKSGNYTTQLFTEKAIEILKNRDRSKLVEALNATDAIQDTIIALTTDNGAATGGIDSSAGSNWPLRGTKANHWEGGVRGIALVWSPMIRQPRVSRQLMHVSDWLPTLYSAAGGNVEDLGDIDGVDMWRSLVTGHGSPRSEVLHNIDPIWNMSALRVGRYKYLNGTYGDGRYDGWYEPLQERGFEFGLYGVDNTSGDKYGLRHLYDDGNTTPLTAADYYNARQQEPPSYRDSSSSAARSNNLLDRTCAVARTFLSIGRALPKHSPWQVMTECGQPRKSECKPLEKPCLFDIERDPCEIDNIADDYPHVLRSLENRLQQHKKTMVPPLNKPPTRRSDPRYFDFTWAPYMDTV</sequence>
<evidence type="ECO:0000256" key="2">
    <source>
        <dbReference type="ARBA" id="ARBA00008779"/>
    </source>
</evidence>
<keyword evidence="4" id="KW-0378">Hydrolase</keyword>
<proteinExistence type="inferred from homology"/>
<comment type="caution">
    <text evidence="9">The sequence shown here is derived from an EMBL/GenBank/DDBJ whole genome shotgun (WGS) entry which is preliminary data.</text>
</comment>
<evidence type="ECO:0000256" key="6">
    <source>
        <dbReference type="ARBA" id="ARBA00023180"/>
    </source>
</evidence>
<evidence type="ECO:0000313" key="10">
    <source>
        <dbReference type="Proteomes" id="UP000821866"/>
    </source>
</evidence>
<evidence type="ECO:0000256" key="5">
    <source>
        <dbReference type="ARBA" id="ARBA00022837"/>
    </source>
</evidence>
<dbReference type="SUPFAM" id="SSF53649">
    <property type="entry name" value="Alkaline phosphatase-like"/>
    <property type="match status" value="1"/>
</dbReference>
<reference evidence="9" key="2">
    <citation type="submission" date="2021-09" db="EMBL/GenBank/DDBJ databases">
        <authorList>
            <person name="Jia N."/>
            <person name="Wang J."/>
            <person name="Shi W."/>
            <person name="Du L."/>
            <person name="Sun Y."/>
            <person name="Zhan W."/>
            <person name="Jiang J."/>
            <person name="Wang Q."/>
            <person name="Zhang B."/>
            <person name="Ji P."/>
            <person name="Sakyi L.B."/>
            <person name="Cui X."/>
            <person name="Yuan T."/>
            <person name="Jiang B."/>
            <person name="Yang W."/>
            <person name="Lam T.T.-Y."/>
            <person name="Chang Q."/>
            <person name="Ding S."/>
            <person name="Wang X."/>
            <person name="Zhu J."/>
            <person name="Ruan X."/>
            <person name="Zhao L."/>
            <person name="Wei J."/>
            <person name="Que T."/>
            <person name="Du C."/>
            <person name="Cheng J."/>
            <person name="Dai P."/>
            <person name="Han X."/>
            <person name="Huang E."/>
            <person name="Gao Y."/>
            <person name="Liu J."/>
            <person name="Shao H."/>
            <person name="Ye R."/>
            <person name="Li L."/>
            <person name="Wei W."/>
            <person name="Wang X."/>
            <person name="Wang C."/>
            <person name="Huo Q."/>
            <person name="Li W."/>
            <person name="Guo W."/>
            <person name="Chen H."/>
            <person name="Chen S."/>
            <person name="Zhou L."/>
            <person name="Zhou L."/>
            <person name="Ni X."/>
            <person name="Tian J."/>
            <person name="Zhou Y."/>
            <person name="Sheng Y."/>
            <person name="Liu T."/>
            <person name="Pan Y."/>
            <person name="Xia L."/>
            <person name="Li J."/>
            <person name="Zhao F."/>
            <person name="Cao W."/>
        </authorList>
    </citation>
    <scope>NUCLEOTIDE SEQUENCE</scope>
    <source>
        <strain evidence="9">Rmic-2018</strain>
        <tissue evidence="9">Larvae</tissue>
    </source>
</reference>
<dbReference type="PANTHER" id="PTHR10342">
    <property type="entry name" value="ARYLSULFATASE"/>
    <property type="match status" value="1"/>
</dbReference>
<feature type="domain" description="Sulfatase N-terminal" evidence="8">
    <location>
        <begin position="26"/>
        <end position="215"/>
    </location>
</feature>
<name>A0A9J6E8G8_RHIMP</name>
<evidence type="ECO:0000256" key="4">
    <source>
        <dbReference type="ARBA" id="ARBA00022801"/>
    </source>
</evidence>
<dbReference type="InterPro" id="IPR024607">
    <property type="entry name" value="Sulfatase_CS"/>
</dbReference>